<sequence length="81" mass="9454">MCDTNNLKINSKWLYPWVVNEKDVGFYKVASSKARTWDGSKKWIKKNSDMDTVQCGVDTFVEHWKEKLTNLYSGNAVVYDK</sequence>
<dbReference type="KEGG" id="vg:35381740"/>
<dbReference type="Proteomes" id="UP000236316">
    <property type="component" value="Segment"/>
</dbReference>
<proteinExistence type="predicted"/>
<evidence type="ECO:0000313" key="1">
    <source>
        <dbReference type="EMBL" id="SNW62983.1"/>
    </source>
</evidence>
<dbReference type="EMBL" id="LT906555">
    <property type="protein sequence ID" value="SNW62983.1"/>
    <property type="molecule type" value="Genomic_DNA"/>
</dbReference>
<gene>
    <name evidence="1" type="ORF">ORPV_1079</name>
</gene>
<dbReference type="GeneID" id="35381740"/>
<keyword evidence="2" id="KW-1185">Reference proteome</keyword>
<protein>
    <submittedName>
        <fullName evidence="1">Uncharacterized protein</fullName>
    </submittedName>
</protein>
<organism evidence="1">
    <name type="scientific">Orpheovirus IHUMI-LCC2</name>
    <dbReference type="NCBI Taxonomy" id="2023057"/>
    <lineage>
        <taxon>Viruses</taxon>
        <taxon>Varidnaviria</taxon>
        <taxon>Bamfordvirae</taxon>
        <taxon>Nucleocytoviricota</taxon>
        <taxon>Megaviricetes</taxon>
        <taxon>Pimascovirales</taxon>
        <taxon>Ocovirineae</taxon>
        <taxon>Orpheoviridae</taxon>
        <taxon>Alphaorpheovirus</taxon>
        <taxon>Alphaorpheovirus massiliense</taxon>
    </lineage>
</organism>
<reference evidence="1" key="1">
    <citation type="submission" date="2017-08" db="EMBL/GenBank/DDBJ databases">
        <authorList>
            <consortium name="Urmite Genomes"/>
        </authorList>
    </citation>
    <scope>NUCLEOTIDE SEQUENCE [LARGE SCALE GENOMIC DNA]</scope>
    <source>
        <strain evidence="1">IHUMI-LCC2</strain>
    </source>
</reference>
<accession>A0A2I2L615</accession>
<evidence type="ECO:0000313" key="2">
    <source>
        <dbReference type="Proteomes" id="UP000236316"/>
    </source>
</evidence>
<dbReference type="RefSeq" id="YP_009449285.1">
    <property type="nucleotide sequence ID" value="NC_036594.1"/>
</dbReference>
<name>A0A2I2L615_9VIRU</name>